<name>A0ABP6N6Y5_9ACTN</name>
<reference evidence="2" key="1">
    <citation type="journal article" date="2019" name="Int. J. Syst. Evol. Microbiol.">
        <title>The Global Catalogue of Microorganisms (GCM) 10K type strain sequencing project: providing services to taxonomists for standard genome sequencing and annotation.</title>
        <authorList>
            <consortium name="The Broad Institute Genomics Platform"/>
            <consortium name="The Broad Institute Genome Sequencing Center for Infectious Disease"/>
            <person name="Wu L."/>
            <person name="Ma J."/>
        </authorList>
    </citation>
    <scope>NUCLEOTIDE SEQUENCE [LARGE SCALE GENOMIC DNA]</scope>
    <source>
        <strain evidence="2">JCM 11574</strain>
    </source>
</reference>
<dbReference type="EMBL" id="BAAAVM010000026">
    <property type="protein sequence ID" value="GAA3136071.1"/>
    <property type="molecule type" value="Genomic_DNA"/>
</dbReference>
<keyword evidence="2" id="KW-1185">Reference proteome</keyword>
<evidence type="ECO:0000313" key="2">
    <source>
        <dbReference type="Proteomes" id="UP001500893"/>
    </source>
</evidence>
<protein>
    <submittedName>
        <fullName evidence="1">RacP protein</fullName>
    </submittedName>
</protein>
<organism evidence="1 2">
    <name type="scientific">Streptomyces rameus</name>
    <dbReference type="NCBI Taxonomy" id="68261"/>
    <lineage>
        <taxon>Bacteria</taxon>
        <taxon>Bacillati</taxon>
        <taxon>Actinomycetota</taxon>
        <taxon>Actinomycetes</taxon>
        <taxon>Kitasatosporales</taxon>
        <taxon>Streptomycetaceae</taxon>
        <taxon>Streptomyces</taxon>
    </lineage>
</organism>
<sequence>MSTSRRPAPSPRRYAASTGRWSSWTVLFEGRPAGLTFNQLVRSSELSPHQARAGLACLRDTIAERGWPPLIWTRPDGYKFCSDPAELQEYEVAIIREKLTEIRRFITGVVAPHATLQPKGRWIKHLNTQLSSVESTLDVIADYIDA</sequence>
<comment type="caution">
    <text evidence="1">The sequence shown here is derived from an EMBL/GenBank/DDBJ whole genome shotgun (WGS) entry which is preliminary data.</text>
</comment>
<dbReference type="Proteomes" id="UP001500893">
    <property type="component" value="Unassembled WGS sequence"/>
</dbReference>
<accession>A0ABP6N6Y5</accession>
<gene>
    <name evidence="1" type="ORF">GCM10010521_22750</name>
</gene>
<evidence type="ECO:0000313" key="1">
    <source>
        <dbReference type="EMBL" id="GAA3136071.1"/>
    </source>
</evidence>
<proteinExistence type="predicted"/>
<dbReference type="RefSeq" id="WP_345049646.1">
    <property type="nucleotide sequence ID" value="NZ_BAAAVM010000026.1"/>
</dbReference>